<dbReference type="Pfam" id="PF13439">
    <property type="entry name" value="Glyco_transf_4"/>
    <property type="match status" value="1"/>
</dbReference>
<evidence type="ECO:0000313" key="16">
    <source>
        <dbReference type="Proteomes" id="UP000757232"/>
    </source>
</evidence>
<dbReference type="EC" id="2.4.1.132" evidence="12"/>
<comment type="catalytic activity">
    <reaction evidence="10 12">
        <text>a beta-D-Man-(1-&gt;4)-beta-D-GlcNAc-(1-&gt;4)-alpha-D-GlcNAc-diphospho-di-trans,poly-cis-dolichol + GDP-alpha-D-mannose = an alpha-D-Man-(1-&gt;3)-beta-D-Man-(1-&gt;4)-beta-D-GlcNAc-(1-&gt;4)-alpha-D-GlcNAc-diphospho-di-trans,poly-cis-dolichol + GDP + H(+)</text>
        <dbReference type="Rhea" id="RHEA:29515"/>
        <dbReference type="Rhea" id="RHEA-COMP:19511"/>
        <dbReference type="Rhea" id="RHEA-COMP:19513"/>
        <dbReference type="ChEBI" id="CHEBI:15378"/>
        <dbReference type="ChEBI" id="CHEBI:57527"/>
        <dbReference type="ChEBI" id="CHEBI:58189"/>
        <dbReference type="ChEBI" id="CHEBI:58472"/>
        <dbReference type="ChEBI" id="CHEBI:132510"/>
        <dbReference type="EC" id="2.4.1.132"/>
    </reaction>
    <physiologicalReaction direction="left-to-right" evidence="10 12">
        <dbReference type="Rhea" id="RHEA:29516"/>
    </physiologicalReaction>
</comment>
<protein>
    <recommendedName>
        <fullName evidence="12">Alpha-1,3/1,6-mannosyltransferase ALG2</fullName>
        <ecNumber evidence="12">2.4.1.132</ecNumber>
        <ecNumber evidence="12">2.4.1.257</ecNumber>
    </recommendedName>
    <alternativeName>
        <fullName evidence="12">GDP-Man:Man(1)GlcNAc(2)-PP-Dol alpha-1,3-mannosyltransferase</fullName>
    </alternativeName>
</protein>
<keyword evidence="6 12" id="KW-0812">Transmembrane</keyword>
<name>A0A9Q5I4M7_SANBA</name>
<evidence type="ECO:0000256" key="9">
    <source>
        <dbReference type="ARBA" id="ARBA00023136"/>
    </source>
</evidence>
<dbReference type="GO" id="GO:0005789">
    <property type="term" value="C:endoplasmic reticulum membrane"/>
    <property type="evidence" value="ECO:0007669"/>
    <property type="project" value="UniProtKB-SubCell"/>
</dbReference>
<evidence type="ECO:0000256" key="12">
    <source>
        <dbReference type="RuleBase" id="RU367136"/>
    </source>
</evidence>
<dbReference type="EMBL" id="LNZH02000106">
    <property type="protein sequence ID" value="OCB91102.1"/>
    <property type="molecule type" value="Genomic_DNA"/>
</dbReference>
<keyword evidence="4 12" id="KW-0328">Glycosyltransferase</keyword>
<comment type="function">
    <text evidence="1 12">Mannosylates Man(2)GlcNAc(2)-dolichol diphosphate and Man(1)GlcNAc(2)-dolichol diphosphate to form Man(3)GlcNAc(2)-dolichol diphosphate.</text>
</comment>
<feature type="transmembrane region" description="Helical" evidence="12">
    <location>
        <begin position="487"/>
        <end position="508"/>
    </location>
</feature>
<feature type="domain" description="Glycosyl transferase family 1" evidence="13">
    <location>
        <begin position="351"/>
        <end position="454"/>
    </location>
</feature>
<evidence type="ECO:0000259" key="13">
    <source>
        <dbReference type="Pfam" id="PF00534"/>
    </source>
</evidence>
<feature type="domain" description="Glycosyltransferase subfamily 4-like N-terminal" evidence="14">
    <location>
        <begin position="19"/>
        <end position="225"/>
    </location>
</feature>
<dbReference type="OrthoDB" id="448893at2759"/>
<dbReference type="EC" id="2.4.1.257" evidence="12"/>
<evidence type="ECO:0000256" key="4">
    <source>
        <dbReference type="ARBA" id="ARBA00022676"/>
    </source>
</evidence>
<dbReference type="AlphaFoldDB" id="A0A9Q5I4M7"/>
<keyword evidence="5 12" id="KW-0808">Transferase</keyword>
<dbReference type="PANTHER" id="PTHR45918">
    <property type="entry name" value="ALPHA-1,3/1,6-MANNOSYLTRANSFERASE ALG2"/>
    <property type="match status" value="1"/>
</dbReference>
<comment type="similarity">
    <text evidence="12">Belongs to the glycosyltransferase group 1 family.</text>
</comment>
<evidence type="ECO:0000256" key="3">
    <source>
        <dbReference type="ARBA" id="ARBA00004922"/>
    </source>
</evidence>
<accession>A0A9Q5I4M7</accession>
<reference evidence="15" key="1">
    <citation type="submission" date="2016-06" db="EMBL/GenBank/DDBJ databases">
        <title>Draft Genome sequence of the fungus Inonotus baumii.</title>
        <authorList>
            <person name="Zhu H."/>
            <person name="Lin W."/>
        </authorList>
    </citation>
    <scope>NUCLEOTIDE SEQUENCE</scope>
    <source>
        <strain evidence="15">821</strain>
    </source>
</reference>
<dbReference type="Gene3D" id="3.40.50.2000">
    <property type="entry name" value="Glycogen Phosphorylase B"/>
    <property type="match status" value="2"/>
</dbReference>
<evidence type="ECO:0000256" key="8">
    <source>
        <dbReference type="ARBA" id="ARBA00022989"/>
    </source>
</evidence>
<evidence type="ECO:0000256" key="6">
    <source>
        <dbReference type="ARBA" id="ARBA00022692"/>
    </source>
</evidence>
<keyword evidence="9 12" id="KW-0472">Membrane</keyword>
<comment type="catalytic activity">
    <reaction evidence="11 12">
        <text>an alpha-D-Man-(1-&gt;3)-beta-D-Man-(1-&gt;4)-beta-D-GlcNAc-(1-&gt;4)-alpha-D-GlcNAc-diphospho-di-trans,poly-cis-dolichol + GDP-alpha-D-mannose = an alpha-D-Man-(1-&gt;3)-[alpha-D-Man-(1-&gt;6)]-beta-D-Man-(1-&gt;4)-beta-D-GlcNAc-(1-&gt;4)-alpha-D-GlcNAc-diphospho-di-trans,poly-cis-dolichol + GDP + H(+)</text>
        <dbReference type="Rhea" id="RHEA:29519"/>
        <dbReference type="Rhea" id="RHEA-COMP:19513"/>
        <dbReference type="Rhea" id="RHEA-COMP:19515"/>
        <dbReference type="ChEBI" id="CHEBI:15378"/>
        <dbReference type="ChEBI" id="CHEBI:57527"/>
        <dbReference type="ChEBI" id="CHEBI:58189"/>
        <dbReference type="ChEBI" id="CHEBI:132510"/>
        <dbReference type="ChEBI" id="CHEBI:132511"/>
        <dbReference type="EC" id="2.4.1.257"/>
    </reaction>
    <physiologicalReaction direction="left-to-right" evidence="11 12">
        <dbReference type="Rhea" id="RHEA:29520"/>
    </physiologicalReaction>
</comment>
<proteinExistence type="inferred from homology"/>
<organism evidence="15 16">
    <name type="scientific">Sanghuangporus baumii</name>
    <name type="common">Phellinus baumii</name>
    <dbReference type="NCBI Taxonomy" id="108892"/>
    <lineage>
        <taxon>Eukaryota</taxon>
        <taxon>Fungi</taxon>
        <taxon>Dikarya</taxon>
        <taxon>Basidiomycota</taxon>
        <taxon>Agaricomycotina</taxon>
        <taxon>Agaricomycetes</taxon>
        <taxon>Hymenochaetales</taxon>
        <taxon>Hymenochaetaceae</taxon>
        <taxon>Sanghuangporus</taxon>
    </lineage>
</organism>
<dbReference type="Pfam" id="PF00534">
    <property type="entry name" value="Glycos_transf_1"/>
    <property type="match status" value="1"/>
</dbReference>
<evidence type="ECO:0000313" key="15">
    <source>
        <dbReference type="EMBL" id="OCB91102.1"/>
    </source>
</evidence>
<keyword evidence="7 12" id="KW-0256">Endoplasmic reticulum</keyword>
<dbReference type="InterPro" id="IPR028098">
    <property type="entry name" value="Glyco_trans_4-like_N"/>
</dbReference>
<comment type="subcellular location">
    <subcellularLocation>
        <location evidence="2 12">Endoplasmic reticulum membrane</location>
    </subcellularLocation>
</comment>
<dbReference type="Proteomes" id="UP000757232">
    <property type="component" value="Unassembled WGS sequence"/>
</dbReference>
<evidence type="ECO:0000256" key="1">
    <source>
        <dbReference type="ARBA" id="ARBA00003142"/>
    </source>
</evidence>
<evidence type="ECO:0000256" key="10">
    <source>
        <dbReference type="ARBA" id="ARBA00045103"/>
    </source>
</evidence>
<keyword evidence="16" id="KW-1185">Reference proteome</keyword>
<keyword evidence="8 12" id="KW-1133">Transmembrane helix</keyword>
<dbReference type="GO" id="GO:0102704">
    <property type="term" value="F:GDP-Man:Man(2)GlcNAc(2)-PP-Dol alpha-1,6-mannosyltransferase activity"/>
    <property type="evidence" value="ECO:0007669"/>
    <property type="project" value="UniProtKB-UniRule"/>
</dbReference>
<evidence type="ECO:0000256" key="11">
    <source>
        <dbReference type="ARBA" id="ARBA00045104"/>
    </source>
</evidence>
<dbReference type="InterPro" id="IPR001296">
    <property type="entry name" value="Glyco_trans_1"/>
</dbReference>
<gene>
    <name evidence="15" type="ORF">A7U60_g1667</name>
</gene>
<evidence type="ECO:0000256" key="5">
    <source>
        <dbReference type="ARBA" id="ARBA00022679"/>
    </source>
</evidence>
<sequence length="509" mass="56579">MDDRDGNLKVAFIHPDLGIGGAERLVVDAALGLQQLGHEVDIYTSHHDTAHCFEETRDGAVLSLRLVTEETNLDFAETSGTLRVHHVKSPFPRAYKGKFHILFAHLRQLHLTLHLLRDCATGYDVFFVDQLSTCVPLIRTFAKKRVVFYCHFPDKLLADGEFVRTKIRRKGGFLKRLYRMPMDWLEEITTGNADVLLANSRFTAEVFNTFFKIPRKPHVVYPGINFSAYAPPTSMDSPELQEIVSNSPTLLSLNRFEKKKNIALGLRAFVLLRSRREKDAARSLPVVDSRLRLVLAGGFDPRLQDNIDTFQELLTIATNAGLDYCISSTLSLASIIPDHLLSRTYPATHADVIFLLNFSTPQRAALLNSPSTLALLYTPANEHFGIGPVEAMACGLPVLACDSGGPTESVLVSPPEERTGWLCSPDEEQWSRTLSEIIQLPAEERRALGDRAKARAQELFGMEAMALGIQEALYDAVQMGLVENSSYLGDVILAVVISLVAYAVYRLVA</sequence>
<evidence type="ECO:0000259" key="14">
    <source>
        <dbReference type="Pfam" id="PF13439"/>
    </source>
</evidence>
<dbReference type="InterPro" id="IPR027054">
    <property type="entry name" value="ALG2"/>
</dbReference>
<comment type="caution">
    <text evidence="15">The sequence shown here is derived from an EMBL/GenBank/DDBJ whole genome shotgun (WGS) entry which is preliminary data.</text>
</comment>
<dbReference type="SUPFAM" id="SSF53756">
    <property type="entry name" value="UDP-Glycosyltransferase/glycogen phosphorylase"/>
    <property type="match status" value="1"/>
</dbReference>
<evidence type="ECO:0000256" key="2">
    <source>
        <dbReference type="ARBA" id="ARBA00004586"/>
    </source>
</evidence>
<comment type="pathway">
    <text evidence="3 12">Protein modification; protein glycosylation.</text>
</comment>
<dbReference type="GO" id="GO:0004378">
    <property type="term" value="F:GDP-Man:Man(1)GlcNAc(2)-PP-Dol alpha-1,3-mannosyltransferase activity"/>
    <property type="evidence" value="ECO:0007669"/>
    <property type="project" value="UniProtKB-UniRule"/>
</dbReference>
<evidence type="ECO:0000256" key="7">
    <source>
        <dbReference type="ARBA" id="ARBA00022824"/>
    </source>
</evidence>
<dbReference type="PANTHER" id="PTHR45918:SF1">
    <property type="entry name" value="ALPHA-1,3_1,6-MANNOSYLTRANSFERASE ALG2"/>
    <property type="match status" value="1"/>
</dbReference>